<feature type="transmembrane region" description="Helical" evidence="1">
    <location>
        <begin position="57"/>
        <end position="75"/>
    </location>
</feature>
<organism evidence="2 3">
    <name type="scientific">[Clostridium] polysaccharolyticum</name>
    <dbReference type="NCBI Taxonomy" id="29364"/>
    <lineage>
        <taxon>Bacteria</taxon>
        <taxon>Bacillati</taxon>
        <taxon>Bacillota</taxon>
        <taxon>Clostridia</taxon>
        <taxon>Lachnospirales</taxon>
        <taxon>Lachnospiraceae</taxon>
    </lineage>
</organism>
<keyword evidence="1" id="KW-1133">Transmembrane helix</keyword>
<keyword evidence="3" id="KW-1185">Reference proteome</keyword>
<evidence type="ECO:0000256" key="1">
    <source>
        <dbReference type="SAM" id="Phobius"/>
    </source>
</evidence>
<reference evidence="2 3" key="1">
    <citation type="submission" date="2016-10" db="EMBL/GenBank/DDBJ databases">
        <authorList>
            <person name="de Groot N.N."/>
        </authorList>
    </citation>
    <scope>NUCLEOTIDE SEQUENCE [LARGE SCALE GENOMIC DNA]</scope>
    <source>
        <strain evidence="2 3">DSM 1801</strain>
    </source>
</reference>
<accession>A0A1I0EYI7</accession>
<evidence type="ECO:0000313" key="2">
    <source>
        <dbReference type="EMBL" id="SET50718.1"/>
    </source>
</evidence>
<gene>
    <name evidence="2" type="ORF">SAMN04487772_12635</name>
</gene>
<dbReference type="RefSeq" id="WP_092478677.1">
    <property type="nucleotide sequence ID" value="NZ_FOHN01000026.1"/>
</dbReference>
<dbReference type="STRING" id="29364.SAMN04487772_12635"/>
<sequence length="481" mass="53439">MSTNKNGFEHDDIKWLEERMGKESEEIEIPKALEPDQMLEKVKGMEQKHSNNRRRKTAVMAVSLVLVVGASLQTGRMMERASQKSFVEDRGVVAVVADLPEKEKNHDNKGHKESVVNNHKEKVDKKLEDVDKKTIPVSELRGFKEGDGKGAVTDGSMIYSGAGKNIIFSKYDSDQVQEVKRLEVEQETKDFYLFPEHLVCIMSDEKNGTTVSVFDVSSLDEPKMAFTKSIEGNYQCSYQNGDNLYVFTDTGRLNYINVGSNQTSTFSLEESGAKYYMSDNMIYALKQSDQGTEIQSYKLEEGTLEKGEEVTSNVLLDNIVAVQGAGQSIELLAAESDGIRLIQYDEHMRFLYDKKNKLGEQIFAGEFTENGILIFGNDTFNIHLSMLESGTLETKDRVSIESAQSVSIGELSLKEDGSKVGFLSSSADLQDSAYCVYDYSENGGFAERNTKQVKVGKVENELVIGSSVLLADSSGGEVIVD</sequence>
<proteinExistence type="predicted"/>
<dbReference type="EMBL" id="FOHN01000026">
    <property type="protein sequence ID" value="SET50718.1"/>
    <property type="molecule type" value="Genomic_DNA"/>
</dbReference>
<dbReference type="Pfam" id="PF09826">
    <property type="entry name" value="Beta_propel"/>
    <property type="match status" value="1"/>
</dbReference>
<protein>
    <submittedName>
        <fullName evidence="2">Beta propeller domain-containing protein</fullName>
    </submittedName>
</protein>
<name>A0A1I0EYI7_9FIRM</name>
<evidence type="ECO:0000313" key="3">
    <source>
        <dbReference type="Proteomes" id="UP000199800"/>
    </source>
</evidence>
<dbReference type="InterPro" id="IPR019198">
    <property type="entry name" value="Beta_propeller_containing"/>
</dbReference>
<dbReference type="AlphaFoldDB" id="A0A1I0EYI7"/>
<keyword evidence="1" id="KW-0812">Transmembrane</keyword>
<keyword evidence="1" id="KW-0472">Membrane</keyword>
<dbReference type="Proteomes" id="UP000199800">
    <property type="component" value="Unassembled WGS sequence"/>
</dbReference>